<evidence type="ECO:0000313" key="6">
    <source>
        <dbReference type="EMBL" id="VXC27937.1"/>
    </source>
</evidence>
<reference evidence="6 7" key="1">
    <citation type="submission" date="2019-10" db="EMBL/GenBank/DDBJ databases">
        <authorList>
            <person name="Karimi E."/>
        </authorList>
    </citation>
    <scope>NUCLEOTIDE SEQUENCE [LARGE SCALE GENOMIC DNA]</scope>
    <source>
        <strain evidence="6">Maribacter sp. 151</strain>
    </source>
</reference>
<dbReference type="InterPro" id="IPR011075">
    <property type="entry name" value="TetR_C"/>
</dbReference>
<dbReference type="PANTHER" id="PTHR47506">
    <property type="entry name" value="TRANSCRIPTIONAL REGULATORY PROTEIN"/>
    <property type="match status" value="1"/>
</dbReference>
<sequence length="194" mass="22621">MAGRPRRYKEQELIDKSIPVFWEKGYNGATAKDLMEALDIGQGSFYNIFKGGKKELYQKSLKRFWAITKKEIDEGVKTIGDPIDFIRTLYYSKLERSTQDIMNGCYFGNAVVEFRNVDKETRDLTSELMLFLEKELKQLIIEAQRLGKYDKEKSASVTAKYLLNLFNGFNITQRINPDVENLKKMLDENLKIFD</sequence>
<dbReference type="Pfam" id="PF16925">
    <property type="entry name" value="TetR_C_13"/>
    <property type="match status" value="1"/>
</dbReference>
<evidence type="ECO:0000256" key="3">
    <source>
        <dbReference type="ARBA" id="ARBA00023163"/>
    </source>
</evidence>
<evidence type="ECO:0000259" key="5">
    <source>
        <dbReference type="Pfam" id="PF16925"/>
    </source>
</evidence>
<dbReference type="RefSeq" id="WP_159304116.1">
    <property type="nucleotide sequence ID" value="NZ_LR733271.1"/>
</dbReference>
<dbReference type="InterPro" id="IPR009057">
    <property type="entry name" value="Homeodomain-like_sf"/>
</dbReference>
<dbReference type="AlphaFoldDB" id="A0A653XD05"/>
<feature type="domain" description="HTH tetR-type" evidence="4">
    <location>
        <begin position="14"/>
        <end position="57"/>
    </location>
</feature>
<evidence type="ECO:0000313" key="7">
    <source>
        <dbReference type="Proteomes" id="UP000430202"/>
    </source>
</evidence>
<keyword evidence="3" id="KW-0804">Transcription</keyword>
<keyword evidence="1" id="KW-0805">Transcription regulation</keyword>
<dbReference type="InterPro" id="IPR036271">
    <property type="entry name" value="Tet_transcr_reg_TetR-rel_C_sf"/>
</dbReference>
<keyword evidence="7" id="KW-1185">Reference proteome</keyword>
<dbReference type="EMBL" id="CABWLR010000006">
    <property type="protein sequence ID" value="VXC27937.1"/>
    <property type="molecule type" value="Genomic_DNA"/>
</dbReference>
<evidence type="ECO:0000256" key="1">
    <source>
        <dbReference type="ARBA" id="ARBA00023015"/>
    </source>
</evidence>
<dbReference type="SUPFAM" id="SSF48498">
    <property type="entry name" value="Tetracyclin repressor-like, C-terminal domain"/>
    <property type="match status" value="1"/>
</dbReference>
<dbReference type="Gene3D" id="1.10.357.10">
    <property type="entry name" value="Tetracycline Repressor, domain 2"/>
    <property type="match status" value="1"/>
</dbReference>
<name>A0A653XD05_9FLAO</name>
<organism evidence="6 7">
    <name type="scientific">Maribacter litoralis</name>
    <dbReference type="NCBI Taxonomy" id="2059726"/>
    <lineage>
        <taxon>Bacteria</taxon>
        <taxon>Pseudomonadati</taxon>
        <taxon>Bacteroidota</taxon>
        <taxon>Flavobacteriia</taxon>
        <taxon>Flavobacteriales</taxon>
        <taxon>Flavobacteriaceae</taxon>
        <taxon>Maribacter</taxon>
    </lineage>
</organism>
<keyword evidence="2" id="KW-0238">DNA-binding</keyword>
<dbReference type="Pfam" id="PF00440">
    <property type="entry name" value="TetR_N"/>
    <property type="match status" value="1"/>
</dbReference>
<dbReference type="SUPFAM" id="SSF46689">
    <property type="entry name" value="Homeodomain-like"/>
    <property type="match status" value="1"/>
</dbReference>
<gene>
    <name evidence="6" type="ORF">MARI151_60533</name>
</gene>
<evidence type="ECO:0000259" key="4">
    <source>
        <dbReference type="Pfam" id="PF00440"/>
    </source>
</evidence>
<feature type="domain" description="Tetracyclin repressor-like C-terminal" evidence="5">
    <location>
        <begin position="98"/>
        <end position="184"/>
    </location>
</feature>
<dbReference type="Proteomes" id="UP000430202">
    <property type="component" value="Unassembled WGS sequence"/>
</dbReference>
<proteinExistence type="predicted"/>
<accession>A0A653XD05</accession>
<dbReference type="GO" id="GO:0003677">
    <property type="term" value="F:DNA binding"/>
    <property type="evidence" value="ECO:0007669"/>
    <property type="project" value="UniProtKB-KW"/>
</dbReference>
<protein>
    <submittedName>
        <fullName evidence="6">Transcriptional regulator, TetR family</fullName>
    </submittedName>
</protein>
<evidence type="ECO:0000256" key="2">
    <source>
        <dbReference type="ARBA" id="ARBA00023125"/>
    </source>
</evidence>
<dbReference type="InterPro" id="IPR001647">
    <property type="entry name" value="HTH_TetR"/>
</dbReference>
<dbReference type="PANTHER" id="PTHR47506:SF1">
    <property type="entry name" value="HTH-TYPE TRANSCRIPTIONAL REGULATOR YJDC"/>
    <property type="match status" value="1"/>
</dbReference>